<dbReference type="Proteomes" id="UP000008782">
    <property type="component" value="Unassembled WGS sequence"/>
</dbReference>
<dbReference type="HOGENOM" id="CLU_1437662_0_0_1"/>
<proteinExistence type="predicted"/>
<dbReference type="RefSeq" id="XP_008090114.1">
    <property type="nucleotide sequence ID" value="XM_008091923.1"/>
</dbReference>
<reference evidence="2" key="1">
    <citation type="journal article" date="2012" name="Nat. Genet.">
        <title>Lifestyle transitions in plant pathogenic Colletotrichum fungi deciphered by genome and transcriptome analyses.</title>
        <authorList>
            <person name="O'Connell R.J."/>
            <person name="Thon M.R."/>
            <person name="Hacquard S."/>
            <person name="Amyotte S.G."/>
            <person name="Kleemann J."/>
            <person name="Torres M.F."/>
            <person name="Damm U."/>
            <person name="Buiate E.A."/>
            <person name="Epstein L."/>
            <person name="Alkan N."/>
            <person name="Altmueller J."/>
            <person name="Alvarado-Balderrama L."/>
            <person name="Bauser C.A."/>
            <person name="Becker C."/>
            <person name="Birren B.W."/>
            <person name="Chen Z."/>
            <person name="Choi J."/>
            <person name="Crouch J.A."/>
            <person name="Duvick J.P."/>
            <person name="Farman M.A."/>
            <person name="Gan P."/>
            <person name="Heiman D."/>
            <person name="Henrissat B."/>
            <person name="Howard R.J."/>
            <person name="Kabbage M."/>
            <person name="Koch C."/>
            <person name="Kracher B."/>
            <person name="Kubo Y."/>
            <person name="Law A.D."/>
            <person name="Lebrun M.-H."/>
            <person name="Lee Y.-H."/>
            <person name="Miyara I."/>
            <person name="Moore N."/>
            <person name="Neumann U."/>
            <person name="Nordstroem K."/>
            <person name="Panaccione D.G."/>
            <person name="Panstruga R."/>
            <person name="Place M."/>
            <person name="Proctor R.H."/>
            <person name="Prusky D."/>
            <person name="Rech G."/>
            <person name="Reinhardt R."/>
            <person name="Rollins J.A."/>
            <person name="Rounsley S."/>
            <person name="Schardl C.L."/>
            <person name="Schwartz D.C."/>
            <person name="Shenoy N."/>
            <person name="Shirasu K."/>
            <person name="Sikhakolli U.R."/>
            <person name="Stueber K."/>
            <person name="Sukno S.A."/>
            <person name="Sweigard J.A."/>
            <person name="Takano Y."/>
            <person name="Takahara H."/>
            <person name="Trail F."/>
            <person name="van der Does H.C."/>
            <person name="Voll L.M."/>
            <person name="Will I."/>
            <person name="Young S."/>
            <person name="Zeng Q."/>
            <person name="Zhang J."/>
            <person name="Zhou S."/>
            <person name="Dickman M.B."/>
            <person name="Schulze-Lefert P."/>
            <person name="Ver Loren van Themaat E."/>
            <person name="Ma L.-J."/>
            <person name="Vaillancourt L.J."/>
        </authorList>
    </citation>
    <scope>NUCLEOTIDE SEQUENCE [LARGE SCALE GENOMIC DNA]</scope>
    <source>
        <strain evidence="2">M1.001 / M2 / FGSC 10212</strain>
    </source>
</reference>
<dbReference type="EMBL" id="GG697333">
    <property type="protein sequence ID" value="EFQ26094.1"/>
    <property type="molecule type" value="Genomic_DNA"/>
</dbReference>
<dbReference type="OrthoDB" id="5103110at2759"/>
<evidence type="ECO:0000313" key="2">
    <source>
        <dbReference type="Proteomes" id="UP000008782"/>
    </source>
</evidence>
<evidence type="ECO:0000313" key="1">
    <source>
        <dbReference type="EMBL" id="EFQ26094.1"/>
    </source>
</evidence>
<dbReference type="AlphaFoldDB" id="E3Q4S9"/>
<name>E3Q4S9_COLGM</name>
<dbReference type="eggNOG" id="ENOG502RVWH">
    <property type="taxonomic scope" value="Eukaryota"/>
</dbReference>
<protein>
    <submittedName>
        <fullName evidence="1">HMG box protein</fullName>
    </submittedName>
</protein>
<keyword evidence="2" id="KW-1185">Reference proteome</keyword>
<organism evidence="2">
    <name type="scientific">Colletotrichum graminicola (strain M1.001 / M2 / FGSC 10212)</name>
    <name type="common">Maize anthracnose fungus</name>
    <name type="synonym">Glomerella graminicola</name>
    <dbReference type="NCBI Taxonomy" id="645133"/>
    <lineage>
        <taxon>Eukaryota</taxon>
        <taxon>Fungi</taxon>
        <taxon>Dikarya</taxon>
        <taxon>Ascomycota</taxon>
        <taxon>Pezizomycotina</taxon>
        <taxon>Sordariomycetes</taxon>
        <taxon>Hypocreomycetidae</taxon>
        <taxon>Glomerellales</taxon>
        <taxon>Glomerellaceae</taxon>
        <taxon>Colletotrichum</taxon>
        <taxon>Colletotrichum graminicola species complex</taxon>
    </lineage>
</organism>
<gene>
    <name evidence="1" type="ORF">GLRG_01238</name>
</gene>
<dbReference type="GeneID" id="24406603"/>
<accession>E3Q4S9</accession>
<sequence>MGHKAFDTPKKARLRGAHEFLEAKGIDYKKKDLFAFFEVSERRGRAILADREGSDRTHHNNQEKRGRKRLIQDANLDTVESLYDTEGFEAKRLPWASLPTEAGIPNASKRTIQRALKRQQISKRIAKQVTHVDKDTAYRRLQHAENALRLRPEPSDWHDQVFSDKCHFSFADKRPAHIAQKPRTRHDPS</sequence>
<dbReference type="STRING" id="645133.E3Q4S9"/>
<feature type="non-terminal residue" evidence="1">
    <location>
        <position position="189"/>
    </location>
</feature>
<dbReference type="VEuPathDB" id="FungiDB:GLRG_01238"/>